<sequence>GTPNNLYRSFSHEKDHIIIIFLFEATILITGKTTFCFETSHSDVSGLGVAGTEEA</sequence>
<dbReference type="EMBL" id="CAWUPB010001184">
    <property type="protein sequence ID" value="CAK7350795.1"/>
    <property type="molecule type" value="Genomic_DNA"/>
</dbReference>
<comment type="caution">
    <text evidence="1">The sequence shown here is derived from an EMBL/GenBank/DDBJ whole genome shotgun (WGS) entry which is preliminary data.</text>
</comment>
<proteinExistence type="predicted"/>
<feature type="non-terminal residue" evidence="1">
    <location>
        <position position="1"/>
    </location>
</feature>
<name>A0AAV1SK69_9ROSI</name>
<reference evidence="1 2" key="1">
    <citation type="submission" date="2024-01" db="EMBL/GenBank/DDBJ databases">
        <authorList>
            <person name="Waweru B."/>
        </authorList>
    </citation>
    <scope>NUCLEOTIDE SEQUENCE [LARGE SCALE GENOMIC DNA]</scope>
</reference>
<keyword evidence="2" id="KW-1185">Reference proteome</keyword>
<organism evidence="1 2">
    <name type="scientific">Dovyalis caffra</name>
    <dbReference type="NCBI Taxonomy" id="77055"/>
    <lineage>
        <taxon>Eukaryota</taxon>
        <taxon>Viridiplantae</taxon>
        <taxon>Streptophyta</taxon>
        <taxon>Embryophyta</taxon>
        <taxon>Tracheophyta</taxon>
        <taxon>Spermatophyta</taxon>
        <taxon>Magnoliopsida</taxon>
        <taxon>eudicotyledons</taxon>
        <taxon>Gunneridae</taxon>
        <taxon>Pentapetalae</taxon>
        <taxon>rosids</taxon>
        <taxon>fabids</taxon>
        <taxon>Malpighiales</taxon>
        <taxon>Salicaceae</taxon>
        <taxon>Flacourtieae</taxon>
        <taxon>Dovyalis</taxon>
    </lineage>
</organism>
<dbReference type="AlphaFoldDB" id="A0AAV1SK69"/>
<protein>
    <submittedName>
        <fullName evidence="1">Uncharacterized protein</fullName>
    </submittedName>
</protein>
<gene>
    <name evidence="1" type="ORF">DCAF_LOCUS23531</name>
</gene>
<dbReference type="Proteomes" id="UP001314170">
    <property type="component" value="Unassembled WGS sequence"/>
</dbReference>
<evidence type="ECO:0000313" key="1">
    <source>
        <dbReference type="EMBL" id="CAK7350795.1"/>
    </source>
</evidence>
<accession>A0AAV1SK69</accession>
<evidence type="ECO:0000313" key="2">
    <source>
        <dbReference type="Proteomes" id="UP001314170"/>
    </source>
</evidence>